<dbReference type="EMBL" id="SRLO01000033">
    <property type="protein sequence ID" value="TNN83476.1"/>
    <property type="molecule type" value="Genomic_DNA"/>
</dbReference>
<protein>
    <submittedName>
        <fullName evidence="1">Uncharacterized protein</fullName>
    </submittedName>
</protein>
<evidence type="ECO:0000313" key="1">
    <source>
        <dbReference type="EMBL" id="TNN83476.1"/>
    </source>
</evidence>
<organism evidence="1 2">
    <name type="scientific">Liparis tanakae</name>
    <name type="common">Tanaka's snailfish</name>
    <dbReference type="NCBI Taxonomy" id="230148"/>
    <lineage>
        <taxon>Eukaryota</taxon>
        <taxon>Metazoa</taxon>
        <taxon>Chordata</taxon>
        <taxon>Craniata</taxon>
        <taxon>Vertebrata</taxon>
        <taxon>Euteleostomi</taxon>
        <taxon>Actinopterygii</taxon>
        <taxon>Neopterygii</taxon>
        <taxon>Teleostei</taxon>
        <taxon>Neoteleostei</taxon>
        <taxon>Acanthomorphata</taxon>
        <taxon>Eupercaria</taxon>
        <taxon>Perciformes</taxon>
        <taxon>Cottioidei</taxon>
        <taxon>Cottales</taxon>
        <taxon>Liparidae</taxon>
        <taxon>Liparis</taxon>
    </lineage>
</organism>
<sequence length="129" mass="14433">MRPQLSCLFFRLKPEHPVYVLRAGTVWTYSCQQAAAMRSDITQKRASKDREEDSDRFHRVYNSASLKNEAVSGFMQALAGTSGMPSWRRDLVRPSMRGSMEMCGWRRRAVAIGQAALGGRLHLGLCGPG</sequence>
<accession>A0A4Z2IZY7</accession>
<gene>
    <name evidence="1" type="ORF">EYF80_006457</name>
</gene>
<keyword evidence="2" id="KW-1185">Reference proteome</keyword>
<proteinExistence type="predicted"/>
<reference evidence="1 2" key="1">
    <citation type="submission" date="2019-03" db="EMBL/GenBank/DDBJ databases">
        <title>First draft genome of Liparis tanakae, snailfish: a comprehensive survey of snailfish specific genes.</title>
        <authorList>
            <person name="Kim W."/>
            <person name="Song I."/>
            <person name="Jeong J.-H."/>
            <person name="Kim D."/>
            <person name="Kim S."/>
            <person name="Ryu S."/>
            <person name="Song J.Y."/>
            <person name="Lee S.K."/>
        </authorList>
    </citation>
    <scope>NUCLEOTIDE SEQUENCE [LARGE SCALE GENOMIC DNA]</scope>
    <source>
        <tissue evidence="1">Muscle</tissue>
    </source>
</reference>
<dbReference type="AlphaFoldDB" id="A0A4Z2IZY7"/>
<evidence type="ECO:0000313" key="2">
    <source>
        <dbReference type="Proteomes" id="UP000314294"/>
    </source>
</evidence>
<comment type="caution">
    <text evidence="1">The sequence shown here is derived from an EMBL/GenBank/DDBJ whole genome shotgun (WGS) entry which is preliminary data.</text>
</comment>
<name>A0A4Z2IZY7_9TELE</name>
<dbReference type="Proteomes" id="UP000314294">
    <property type="component" value="Unassembled WGS sequence"/>
</dbReference>